<dbReference type="RefSeq" id="WP_165608438.1">
    <property type="nucleotide sequence ID" value="NZ_FOYM01000058.1"/>
</dbReference>
<proteinExistence type="predicted"/>
<dbReference type="AlphaFoldDB" id="A0A1I6EL24"/>
<reference evidence="2" key="1">
    <citation type="submission" date="2016-10" db="EMBL/GenBank/DDBJ databases">
        <authorList>
            <person name="Varghese N."/>
            <person name="Submissions S."/>
        </authorList>
    </citation>
    <scope>NUCLEOTIDE SEQUENCE [LARGE SCALE GENOMIC DNA]</scope>
    <source>
        <strain evidence="2">DSM 3669</strain>
    </source>
</reference>
<organism evidence="1 2">
    <name type="scientific">Desulfoscipio geothermicus DSM 3669</name>
    <dbReference type="NCBI Taxonomy" id="1121426"/>
    <lineage>
        <taxon>Bacteria</taxon>
        <taxon>Bacillati</taxon>
        <taxon>Bacillota</taxon>
        <taxon>Clostridia</taxon>
        <taxon>Eubacteriales</taxon>
        <taxon>Desulfallaceae</taxon>
        <taxon>Desulfoscipio</taxon>
    </lineage>
</organism>
<gene>
    <name evidence="1" type="ORF">SAMN05660706_1583</name>
</gene>
<dbReference type="EMBL" id="FOYM01000058">
    <property type="protein sequence ID" value="SFR18395.1"/>
    <property type="molecule type" value="Genomic_DNA"/>
</dbReference>
<keyword evidence="2" id="KW-1185">Reference proteome</keyword>
<dbReference type="Proteomes" id="UP000199584">
    <property type="component" value="Unassembled WGS sequence"/>
</dbReference>
<sequence>MHLERGLDDYFSTIGFFDLLPLALRLADQAGYGKDEIVEAICKVVDKHRVFPPSSNRTAWFAKVFQEKLGEARADILRRNYLRNL</sequence>
<evidence type="ECO:0000313" key="2">
    <source>
        <dbReference type="Proteomes" id="UP000199584"/>
    </source>
</evidence>
<accession>A0A1I6EL24</accession>
<name>A0A1I6EL24_9FIRM</name>
<protein>
    <submittedName>
        <fullName evidence="1">Uncharacterized protein</fullName>
    </submittedName>
</protein>
<evidence type="ECO:0000313" key="1">
    <source>
        <dbReference type="EMBL" id="SFR18395.1"/>
    </source>
</evidence>